<gene>
    <name evidence="1" type="ORF">ONB1V03_LOCUS11104</name>
</gene>
<dbReference type="Proteomes" id="UP000728032">
    <property type="component" value="Unassembled WGS sequence"/>
</dbReference>
<sequence>MARKSMTKYIRKCVTLSDSRGIDWNQLETHLKTSYGLTDTDVKLIVTPIIMSSPVDGMDSGLTTRIVVIIRECLLSLAKSSPFNAILSVKLWSIVLNVFTEEDNPWNGLILRPYIFTNELVECLLQKISYPGANIAITLRPQTETLVERTSYECKLVVSECEQHFHIIQSNPEQ</sequence>
<name>A0A7R9M6G3_9ACAR</name>
<accession>A0A7R9M6G3</accession>
<dbReference type="EMBL" id="CAJPVJ010008013">
    <property type="protein sequence ID" value="CAG2171644.1"/>
    <property type="molecule type" value="Genomic_DNA"/>
</dbReference>
<dbReference type="EMBL" id="OC922838">
    <property type="protein sequence ID" value="CAD7654457.1"/>
    <property type="molecule type" value="Genomic_DNA"/>
</dbReference>
<proteinExistence type="predicted"/>
<evidence type="ECO:0000313" key="1">
    <source>
        <dbReference type="EMBL" id="CAD7654457.1"/>
    </source>
</evidence>
<protein>
    <submittedName>
        <fullName evidence="1">Uncharacterized protein</fullName>
    </submittedName>
</protein>
<dbReference type="AlphaFoldDB" id="A0A7R9M6G3"/>
<keyword evidence="2" id="KW-1185">Reference proteome</keyword>
<organism evidence="1">
    <name type="scientific">Oppiella nova</name>
    <dbReference type="NCBI Taxonomy" id="334625"/>
    <lineage>
        <taxon>Eukaryota</taxon>
        <taxon>Metazoa</taxon>
        <taxon>Ecdysozoa</taxon>
        <taxon>Arthropoda</taxon>
        <taxon>Chelicerata</taxon>
        <taxon>Arachnida</taxon>
        <taxon>Acari</taxon>
        <taxon>Acariformes</taxon>
        <taxon>Sarcoptiformes</taxon>
        <taxon>Oribatida</taxon>
        <taxon>Brachypylina</taxon>
        <taxon>Oppioidea</taxon>
        <taxon>Oppiidae</taxon>
        <taxon>Oppiella</taxon>
    </lineage>
</organism>
<evidence type="ECO:0000313" key="2">
    <source>
        <dbReference type="Proteomes" id="UP000728032"/>
    </source>
</evidence>
<reference evidence="1" key="1">
    <citation type="submission" date="2020-11" db="EMBL/GenBank/DDBJ databases">
        <authorList>
            <person name="Tran Van P."/>
        </authorList>
    </citation>
    <scope>NUCLEOTIDE SEQUENCE</scope>
</reference>